<dbReference type="EMBL" id="CP002850">
    <property type="protein sequence ID" value="AEH63431.1"/>
    <property type="molecule type" value="Genomic_DNA"/>
</dbReference>
<dbReference type="eggNOG" id="COG3814">
    <property type="taxonomic scope" value="Bacteria"/>
</dbReference>
<name>A0A0H3G086_ZYMMA</name>
<dbReference type="Pfam" id="PF04386">
    <property type="entry name" value="SspB"/>
    <property type="match status" value="1"/>
</dbReference>
<feature type="region of interest" description="Disordered" evidence="1">
    <location>
        <begin position="127"/>
        <end position="163"/>
    </location>
</feature>
<organism evidence="2 3">
    <name type="scientific">Zymomonas mobilis subsp. mobilis (strain ATCC 10988 / DSM 424 / LMG 404 / NCIMB 8938 / NRRL B-806 / ZM1)</name>
    <dbReference type="NCBI Taxonomy" id="555217"/>
    <lineage>
        <taxon>Bacteria</taxon>
        <taxon>Pseudomonadati</taxon>
        <taxon>Pseudomonadota</taxon>
        <taxon>Alphaproteobacteria</taxon>
        <taxon>Sphingomonadales</taxon>
        <taxon>Zymomonadaceae</taxon>
        <taxon>Zymomonas</taxon>
    </lineage>
</organism>
<accession>A0A0H3G086</accession>
<dbReference type="HOGENOM" id="CLU_106715_1_0_5"/>
<proteinExistence type="predicted"/>
<evidence type="ECO:0000313" key="2">
    <source>
        <dbReference type="EMBL" id="AEH63431.1"/>
    </source>
</evidence>
<dbReference type="AlphaFoldDB" id="A0A0H3G086"/>
<dbReference type="GeneID" id="79905149"/>
<gene>
    <name evidence="2" type="ordered locus">Zmob_1617</name>
</gene>
<dbReference type="OrthoDB" id="9800412at2"/>
<sequence length="163" mass="18171">MNEESFDSLIPYDEIVQEALRAVVGRVLGTVQAEGGLPGDHHFYITFKTQASGVSVPPHLLARFPEEMTIVIQNRFWDLVVESDHFSIGLSFGGIPSNLVIPYSAITNFVDPSVHFALQFEAQFEEVVDSEENEPEPEKRPLPEAKPIEEGSNVVSVDFSRKK</sequence>
<dbReference type="RefSeq" id="WP_011241277.1">
    <property type="nucleotide sequence ID" value="NC_017262.1"/>
</dbReference>
<dbReference type="Gene3D" id="2.30.30.220">
    <property type="entry name" value="SspB-like"/>
    <property type="match status" value="1"/>
</dbReference>
<feature type="compositionally biased region" description="Basic and acidic residues" evidence="1">
    <location>
        <begin position="136"/>
        <end position="149"/>
    </location>
</feature>
<evidence type="ECO:0000313" key="3">
    <source>
        <dbReference type="Proteomes" id="UP000001494"/>
    </source>
</evidence>
<reference evidence="2 3" key="1">
    <citation type="journal article" date="2011" name="J. Bacteriol.">
        <title>Genome sequence of the ethanol-producing Zymomonas mobilis subsp. mobilis lectotype strain ATCC 10988.</title>
        <authorList>
            <person name="Pappas K.M."/>
            <person name="Kouvelis V.N."/>
            <person name="Saunders E."/>
            <person name="Brettin T.S."/>
            <person name="Bruce D."/>
            <person name="Detter C."/>
            <person name="Balakireva M."/>
            <person name="Han C.S."/>
            <person name="Savvakis G."/>
            <person name="Kyrpides N.C."/>
            <person name="Typas M.A."/>
        </authorList>
    </citation>
    <scope>NUCLEOTIDE SEQUENCE [LARGE SCALE GENOMIC DNA]</scope>
    <source>
        <strain evidence="3">ATCC 10988 / DSM 424 / CCUG 17860 / LMG 404 / NCIMB 8938 / NRRL B-806 / ZM1</strain>
    </source>
</reference>
<dbReference type="Proteomes" id="UP000001494">
    <property type="component" value="Chromosome"/>
</dbReference>
<dbReference type="InterPro" id="IPR007481">
    <property type="entry name" value="SspB"/>
</dbReference>
<evidence type="ECO:0000256" key="1">
    <source>
        <dbReference type="SAM" id="MobiDB-lite"/>
    </source>
</evidence>
<evidence type="ECO:0008006" key="4">
    <source>
        <dbReference type="Google" id="ProtNLM"/>
    </source>
</evidence>
<dbReference type="SUPFAM" id="SSF101738">
    <property type="entry name" value="SspB-like"/>
    <property type="match status" value="1"/>
</dbReference>
<dbReference type="KEGG" id="zmm:Zmob_1617"/>
<protein>
    <recommendedName>
        <fullName evidence="4">Stringent starvation protein B</fullName>
    </recommendedName>
</protein>
<dbReference type="InterPro" id="IPR036760">
    <property type="entry name" value="SspB-like_sf"/>
</dbReference>